<dbReference type="Pfam" id="PF24758">
    <property type="entry name" value="LRR_At5g56370"/>
    <property type="match status" value="1"/>
</dbReference>
<reference evidence="3" key="2">
    <citation type="submission" date="2021-03" db="UniProtKB">
        <authorList>
            <consortium name="EnsemblPlants"/>
        </authorList>
    </citation>
    <scope>IDENTIFICATION</scope>
</reference>
<dbReference type="Gramene" id="evm.model.06.89">
    <property type="protein sequence ID" value="cds.evm.model.06.89"/>
    <property type="gene ID" value="evm.TU.06.89"/>
</dbReference>
<feature type="region of interest" description="Disordered" evidence="1">
    <location>
        <begin position="1"/>
        <end position="28"/>
    </location>
</feature>
<dbReference type="AlphaFoldDB" id="A0A803Q0E4"/>
<dbReference type="EnsemblPlants" id="evm.model.06.89">
    <property type="protein sequence ID" value="cds.evm.model.06.89"/>
    <property type="gene ID" value="evm.TU.06.89"/>
</dbReference>
<accession>A0A803Q0E4</accession>
<dbReference type="InterPro" id="IPR055411">
    <property type="entry name" value="LRR_FXL15/At3g58940/PEG3-like"/>
</dbReference>
<evidence type="ECO:0000313" key="4">
    <source>
        <dbReference type="Proteomes" id="UP000596661"/>
    </source>
</evidence>
<proteinExistence type="predicted"/>
<dbReference type="Gene3D" id="3.80.10.10">
    <property type="entry name" value="Ribonuclease Inhibitor"/>
    <property type="match status" value="1"/>
</dbReference>
<evidence type="ECO:0000256" key="1">
    <source>
        <dbReference type="SAM" id="MobiDB-lite"/>
    </source>
</evidence>
<dbReference type="InterPro" id="IPR032675">
    <property type="entry name" value="LRR_dom_sf"/>
</dbReference>
<evidence type="ECO:0000313" key="3">
    <source>
        <dbReference type="EnsemblPlants" id="cds.evm.model.06.89"/>
    </source>
</evidence>
<dbReference type="PANTHER" id="PTHR34223">
    <property type="entry name" value="OS11G0201299 PROTEIN"/>
    <property type="match status" value="1"/>
</dbReference>
<dbReference type="EMBL" id="UZAU01000553">
    <property type="status" value="NOT_ANNOTATED_CDS"/>
    <property type="molecule type" value="Genomic_DNA"/>
</dbReference>
<dbReference type="PANTHER" id="PTHR34223:SF51">
    <property type="entry name" value="OS06G0556300 PROTEIN"/>
    <property type="match status" value="1"/>
</dbReference>
<keyword evidence="4" id="KW-1185">Reference proteome</keyword>
<feature type="domain" description="F-box" evidence="2">
    <location>
        <begin position="27"/>
        <end position="74"/>
    </location>
</feature>
<dbReference type="PROSITE" id="PS50181">
    <property type="entry name" value="FBOX"/>
    <property type="match status" value="1"/>
</dbReference>
<dbReference type="Pfam" id="PF00646">
    <property type="entry name" value="F-box"/>
    <property type="match status" value="1"/>
</dbReference>
<dbReference type="Gene3D" id="1.20.1280.50">
    <property type="match status" value="1"/>
</dbReference>
<dbReference type="CDD" id="cd22160">
    <property type="entry name" value="F-box_AtFBL13-like"/>
    <property type="match status" value="1"/>
</dbReference>
<evidence type="ECO:0000259" key="2">
    <source>
        <dbReference type="PROSITE" id="PS50181"/>
    </source>
</evidence>
<dbReference type="InterPro" id="IPR053781">
    <property type="entry name" value="F-box_AtFBL13-like"/>
</dbReference>
<protein>
    <recommendedName>
        <fullName evidence="2">F-box domain-containing protein</fullName>
    </recommendedName>
</protein>
<dbReference type="InterPro" id="IPR001810">
    <property type="entry name" value="F-box_dom"/>
</dbReference>
<name>A0A803Q0E4_CANSA</name>
<dbReference type="InterPro" id="IPR036047">
    <property type="entry name" value="F-box-like_dom_sf"/>
</dbReference>
<organism evidence="3 4">
    <name type="scientific">Cannabis sativa</name>
    <name type="common">Hemp</name>
    <name type="synonym">Marijuana</name>
    <dbReference type="NCBI Taxonomy" id="3483"/>
    <lineage>
        <taxon>Eukaryota</taxon>
        <taxon>Viridiplantae</taxon>
        <taxon>Streptophyta</taxon>
        <taxon>Embryophyta</taxon>
        <taxon>Tracheophyta</taxon>
        <taxon>Spermatophyta</taxon>
        <taxon>Magnoliopsida</taxon>
        <taxon>eudicotyledons</taxon>
        <taxon>Gunneridae</taxon>
        <taxon>Pentapetalae</taxon>
        <taxon>rosids</taxon>
        <taxon>fabids</taxon>
        <taxon>Rosales</taxon>
        <taxon>Cannabaceae</taxon>
        <taxon>Cannabis</taxon>
    </lineage>
</organism>
<dbReference type="SUPFAM" id="SSF81383">
    <property type="entry name" value="F-box domain"/>
    <property type="match status" value="1"/>
</dbReference>
<reference evidence="3" key="1">
    <citation type="submission" date="2018-11" db="EMBL/GenBank/DDBJ databases">
        <authorList>
            <person name="Grassa J C."/>
        </authorList>
    </citation>
    <scope>NUCLEOTIDE SEQUENCE [LARGE SCALE GENOMIC DNA]</scope>
</reference>
<dbReference type="InterPro" id="IPR053197">
    <property type="entry name" value="F-box_SCFL_complex_component"/>
</dbReference>
<dbReference type="SUPFAM" id="SSF52047">
    <property type="entry name" value="RNI-like"/>
    <property type="match status" value="1"/>
</dbReference>
<sequence>MDNDNMNLSKRRKRQSSSTMVDGNDGEDRISKLPNSVIVHILSFLKTENVVPTCVLSKRWKFIWYSVPTIFFSMTGLCSRMDTAQYLEWQQDPEKFYIYVEKYLEHRKKVENKVKEINLSIGRDKDNGGCCYCLPKILVNATYLTILELCGVGLNTFHSFNFPSLKTLSLEYVWLSHTAKEDVVVKFLLGCHSLEKLRLYRYEFLHIDGKLRLLSLSLKFLELEHTINVDDIKVEAINLESLVLRGASVCNINFSACKKIRNLLLDDTSDEFEPLLHTLLANNPLLENLTLIFHHLHENHLKISGKELKSFNFTSSYFGPCNITIESAPKLAYFCYEGHMDLSISIEPSISLSGKIVILEGETEYVDDRYDAAWFTDMLNFLLNLNCSWNTISLHVVEYEKDESVYIETKKQLVYTVNWWRKEELRG</sequence>
<dbReference type="Proteomes" id="UP000596661">
    <property type="component" value="Chromosome 6"/>
</dbReference>